<keyword evidence="4 9" id="KW-0175">Coiled coil</keyword>
<comment type="domain">
    <text evidence="8">Forms an alpha-helical dimer with monomers associated via an antiparallel alpha-helical coiled coil, leaving each N-terminal inhibitory region accessible for interaction with an F1 catalytic domain. The inhibitory N-terminal region binds the alpha(ADP-bound)-beta(ADP-bound) (ATP5F1A-ATP5F1B) interface of F1-ATPase, and also contact the central gamma subunit (ATP5F1C). This dimeric state is favored by pH values below 7.0, and at higher values the dimers associate to form inactive homotetramer, where the inhibitory region is occluded, masking its inhibitory activity.</text>
</comment>
<dbReference type="SUPFAM" id="SSF64602">
    <property type="entry name" value="F1 ATPase inhibitor, IF1, C-terminal domain"/>
    <property type="match status" value="1"/>
</dbReference>
<reference evidence="11 12" key="2">
    <citation type="submission" date="2019-01" db="EMBL/GenBank/DDBJ databases">
        <title>A chromosome length genome reference of the Java medaka (oryzias javanicus).</title>
        <authorList>
            <person name="Herpin A."/>
            <person name="Takehana Y."/>
            <person name="Naruse K."/>
            <person name="Ansai S."/>
            <person name="Kawaguchi M."/>
        </authorList>
    </citation>
    <scope>NUCLEOTIDE SEQUENCE [LARGE SCALE GENOMIC DNA]</scope>
    <source>
        <strain evidence="11">RS831</strain>
        <tissue evidence="11">Whole body</tissue>
    </source>
</reference>
<reference evidence="11 12" key="1">
    <citation type="submission" date="2018-11" db="EMBL/GenBank/DDBJ databases">
        <authorList>
            <person name="Lopez-Roques C."/>
            <person name="Donnadieu C."/>
            <person name="Bouchez O."/>
            <person name="Klopp C."/>
            <person name="Cabau C."/>
            <person name="Zahm M."/>
        </authorList>
    </citation>
    <scope>NUCLEOTIDE SEQUENCE [LARGE SCALE GENOMIC DNA]</scope>
    <source>
        <strain evidence="11">RS831</strain>
        <tissue evidence="11">Whole body</tissue>
    </source>
</reference>
<feature type="region of interest" description="Disordered" evidence="10">
    <location>
        <begin position="69"/>
        <end position="100"/>
    </location>
</feature>
<evidence type="ECO:0000256" key="1">
    <source>
        <dbReference type="ARBA" id="ARBA00004173"/>
    </source>
</evidence>
<dbReference type="PANTHER" id="PTHR48417:SF1">
    <property type="entry name" value="ATP SYNTHASE F1 SUBUNIT EPSILON"/>
    <property type="match status" value="1"/>
</dbReference>
<evidence type="ECO:0000256" key="7">
    <source>
        <dbReference type="ARBA" id="ARBA00046200"/>
    </source>
</evidence>
<keyword evidence="3" id="KW-0809">Transit peptide</keyword>
<comment type="subunit">
    <text evidence="6 8">Homodimer; represents the active form and is present at a pH value below 6.5. Homotetramer; represents the inactive form and is present at a pH value above 7.0.</text>
</comment>
<evidence type="ECO:0000256" key="9">
    <source>
        <dbReference type="SAM" id="Coils"/>
    </source>
</evidence>
<name>A0A3S2TWV2_ORYJA</name>
<evidence type="ECO:0000256" key="6">
    <source>
        <dbReference type="ARBA" id="ARBA00026043"/>
    </source>
</evidence>
<comment type="similarity">
    <text evidence="2 8">Belongs to the ATPase inhibitor family.</text>
</comment>
<sequence length="152" mass="17426">MKNAKTAVILRLYHYETRTSISLHCFSADKDKLQCQRCFHLGESNMARFLRPSIRSFVTSQLRMSSDQLGELGQGAGKGGGGGGSIREAGGAMGKRQAAEEEMYFKRKEKEQLAALRHHHEEEIDHHKKEIERLQREIDRHKGKIRKLKHDD</sequence>
<proteinExistence type="inferred from homology"/>
<keyword evidence="5 8" id="KW-0496">Mitochondrion</keyword>
<dbReference type="OrthoDB" id="10045676at2759"/>
<accession>A0A3S2TWV2</accession>
<feature type="coiled-coil region" evidence="9">
    <location>
        <begin position="110"/>
        <end position="151"/>
    </location>
</feature>
<evidence type="ECO:0000256" key="10">
    <source>
        <dbReference type="SAM" id="MobiDB-lite"/>
    </source>
</evidence>
<dbReference type="Proteomes" id="UP000283210">
    <property type="component" value="Chromosome 22"/>
</dbReference>
<dbReference type="GO" id="GO:0042030">
    <property type="term" value="F:ATPase inhibitor activity"/>
    <property type="evidence" value="ECO:0007669"/>
    <property type="project" value="UniProtKB-UniRule"/>
</dbReference>
<dbReference type="Pfam" id="PF04568">
    <property type="entry name" value="IATP"/>
    <property type="match status" value="1"/>
</dbReference>
<dbReference type="InterPro" id="IPR007648">
    <property type="entry name" value="ATPase_inhibitor_mt"/>
</dbReference>
<keyword evidence="12" id="KW-1185">Reference proteome</keyword>
<evidence type="ECO:0000256" key="8">
    <source>
        <dbReference type="RuleBase" id="RU368087"/>
    </source>
</evidence>
<dbReference type="Gene3D" id="1.20.5.500">
    <property type="entry name" value="Single helix bin"/>
    <property type="match status" value="2"/>
</dbReference>
<comment type="function">
    <text evidence="7">Endogenous F(1)F(o)-ATPase inhibitor limiting ATP depletion when the mitochondrial membrane potential falls below a threshold and the F(1)F(o)-ATP synthase starts hydrolyzing ATP to pump protons out of the mitochondrial matrix. Required to avoid the consumption of cellular ATP when the F(1)F(o)-ATP synthase enzyme acts as an ATP hydrolase. Indirectly acts as a regulator of heme synthesis in erythroid tissues: regulates heme synthesis by modulating the mitochondrial pH and redox potential, allowing FECH to efficiently catalyze the incorporation of iron into protoporphyrin IX to produce heme.</text>
</comment>
<evidence type="ECO:0000256" key="2">
    <source>
        <dbReference type="ARBA" id="ARBA00010901"/>
    </source>
</evidence>
<evidence type="ECO:0000256" key="4">
    <source>
        <dbReference type="ARBA" id="ARBA00023054"/>
    </source>
</evidence>
<dbReference type="PANTHER" id="PTHR48417">
    <property type="entry name" value="ATP SYNTHASE F1 SUBUNIT EPSILON"/>
    <property type="match status" value="1"/>
</dbReference>
<evidence type="ECO:0000313" key="11">
    <source>
        <dbReference type="EMBL" id="RVE57299.1"/>
    </source>
</evidence>
<gene>
    <name evidence="11" type="ORF">OJAV_G00215010</name>
</gene>
<evidence type="ECO:0000256" key="5">
    <source>
        <dbReference type="ARBA" id="ARBA00023128"/>
    </source>
</evidence>
<dbReference type="FunFam" id="1.20.5.500:FF:000003">
    <property type="entry name" value="ATPase inhibitor B, mitochondrial"/>
    <property type="match status" value="1"/>
</dbReference>
<protein>
    <recommendedName>
        <fullName evidence="8">ATPase inhibitor, mitochondrial</fullName>
    </recommendedName>
    <alternativeName>
        <fullName evidence="8">ATP synthase F1 subunit epsilon</fullName>
    </alternativeName>
</protein>
<evidence type="ECO:0000256" key="3">
    <source>
        <dbReference type="ARBA" id="ARBA00022946"/>
    </source>
</evidence>
<dbReference type="EMBL" id="CM012458">
    <property type="protein sequence ID" value="RVE57299.1"/>
    <property type="molecule type" value="Genomic_DNA"/>
</dbReference>
<dbReference type="AlphaFoldDB" id="A0A3S2TWV2"/>
<dbReference type="GO" id="GO:0005739">
    <property type="term" value="C:mitochondrion"/>
    <property type="evidence" value="ECO:0007669"/>
    <property type="project" value="UniProtKB-SubCell"/>
</dbReference>
<evidence type="ECO:0000313" key="12">
    <source>
        <dbReference type="Proteomes" id="UP000283210"/>
    </source>
</evidence>
<feature type="compositionally biased region" description="Gly residues" evidence="10">
    <location>
        <begin position="72"/>
        <end position="85"/>
    </location>
</feature>
<comment type="subcellular location">
    <subcellularLocation>
        <location evidence="1 8">Mitochondrion</location>
    </subcellularLocation>
</comment>
<organism evidence="11 12">
    <name type="scientific">Oryzias javanicus</name>
    <name type="common">Javanese ricefish</name>
    <name type="synonym">Aplocheilus javanicus</name>
    <dbReference type="NCBI Taxonomy" id="123683"/>
    <lineage>
        <taxon>Eukaryota</taxon>
        <taxon>Metazoa</taxon>
        <taxon>Chordata</taxon>
        <taxon>Craniata</taxon>
        <taxon>Vertebrata</taxon>
        <taxon>Euteleostomi</taxon>
        <taxon>Actinopterygii</taxon>
        <taxon>Neopterygii</taxon>
        <taxon>Teleostei</taxon>
        <taxon>Neoteleostei</taxon>
        <taxon>Acanthomorphata</taxon>
        <taxon>Ovalentaria</taxon>
        <taxon>Atherinomorphae</taxon>
        <taxon>Beloniformes</taxon>
        <taxon>Adrianichthyidae</taxon>
        <taxon>Oryziinae</taxon>
        <taxon>Oryzias</taxon>
    </lineage>
</organism>